<evidence type="ECO:0000259" key="1">
    <source>
        <dbReference type="PROSITE" id="PS51664"/>
    </source>
</evidence>
<dbReference type="RefSeq" id="WP_311780903.1">
    <property type="nucleotide sequence ID" value="NZ_JALRMR010000017.1"/>
</dbReference>
<dbReference type="EMBL" id="JALRMR010000017">
    <property type="protein sequence ID" value="MDT1975167.1"/>
    <property type="molecule type" value="Genomic_DNA"/>
</dbReference>
<dbReference type="Proteomes" id="UP001249945">
    <property type="component" value="Unassembled WGS sequence"/>
</dbReference>
<dbReference type="NCBIfam" id="TIGR00702">
    <property type="entry name" value="YcaO-type kinase domain"/>
    <property type="match status" value="1"/>
</dbReference>
<dbReference type="Pfam" id="PF02624">
    <property type="entry name" value="YcaO"/>
    <property type="match status" value="1"/>
</dbReference>
<accession>A0AAW8RDT7</accession>
<feature type="domain" description="YcaO" evidence="1">
    <location>
        <begin position="225"/>
        <end position="582"/>
    </location>
</feature>
<dbReference type="Gene3D" id="3.30.160.660">
    <property type="match status" value="1"/>
</dbReference>
<dbReference type="AlphaFoldDB" id="A0AAW8RDT7"/>
<dbReference type="PROSITE" id="PS51664">
    <property type="entry name" value="YCAO"/>
    <property type="match status" value="1"/>
</dbReference>
<dbReference type="InterPro" id="IPR003776">
    <property type="entry name" value="YcaO-like_dom"/>
</dbReference>
<proteinExistence type="predicted"/>
<dbReference type="PANTHER" id="PTHR37809">
    <property type="entry name" value="RIBOSOMAL PROTEIN S12 METHYLTHIOTRANSFERASE ACCESSORY FACTOR YCAO"/>
    <property type="match status" value="1"/>
</dbReference>
<comment type="caution">
    <text evidence="2">The sequence shown here is derived from an EMBL/GenBank/DDBJ whole genome shotgun (WGS) entry which is preliminary data.</text>
</comment>
<dbReference type="Gene3D" id="3.30.1330.230">
    <property type="match status" value="1"/>
</dbReference>
<sequence>MNANKFFEIVSCDINRNPTEEITTIYKNKNIYYGNKKSFTKKQIKEGIILFWDQGSLIVSPYFSEKNKLCNFCFFNQREKAQSFKETMPFIETLDSTVIPIECLMNAINTIIHAPIERKLFSFYVINELTMKRNFFFRGTYCESCLKNKTPHIKAIIKNENERLNKIEVSSKDIRSENKNLIYLLEYPNNDSEFYVKKELLESKTISYELSFVRQSREAALSGIGTASTYRLAKKKAIFESLERFSGTASLNSKSIINTMEELKKLKKNFYNPNDWFDKTNKKKRISEHEEIYWIESYNPVKRTNYLIPEDFVIYKNNRKSQANKLVCSSSNGHAIGNTIIEASIYSMYELIERDTFLQAWYLRESPLLVIKASIKNSELQNKIRKIEENGYDLFIYDLSSDYYIPTFWVYVEGKNYNKFASYSTAATHYDNKTALESALNELDLALSYYDGHLPEIRKKSEEMKPEDIVTVADHPIYYASDRSKKYFSFLSKVETKNFSENQEEKINLNHHYTELVSRLSKRFNNIYITRNTPIGVEELGLEEVKIFIPGMHDMYFGYDNQIVNLERLGRETDELYIHPFP</sequence>
<organism evidence="2 3">
    <name type="scientific">Carnobacterium divergens</name>
    <name type="common">Lactobacillus divergens</name>
    <dbReference type="NCBI Taxonomy" id="2748"/>
    <lineage>
        <taxon>Bacteria</taxon>
        <taxon>Bacillati</taxon>
        <taxon>Bacillota</taxon>
        <taxon>Bacilli</taxon>
        <taxon>Lactobacillales</taxon>
        <taxon>Carnobacteriaceae</taxon>
        <taxon>Carnobacterium</taxon>
    </lineage>
</organism>
<reference evidence="2" key="1">
    <citation type="submission" date="2022-04" db="EMBL/GenBank/DDBJ databases">
        <title>Draft genome sequences of lactic acid bacteria (LAB) strains involved in meat spoilage.</title>
        <authorList>
            <person name="Palevich N."/>
        </authorList>
    </citation>
    <scope>NUCLEOTIDE SEQUENCE</scope>
    <source>
        <strain evidence="2">9-14</strain>
    </source>
</reference>
<dbReference type="PANTHER" id="PTHR37809:SF1">
    <property type="entry name" value="RIBOSOMAL PROTEIN S12 METHYLTHIOTRANSFERASE ACCESSORY FACTOR YCAO"/>
    <property type="match status" value="1"/>
</dbReference>
<dbReference type="Gene3D" id="3.30.40.250">
    <property type="match status" value="1"/>
</dbReference>
<gene>
    <name evidence="2" type="ORF">MX635_12235</name>
</gene>
<protein>
    <submittedName>
        <fullName evidence="2">YcaO-like family protein</fullName>
    </submittedName>
</protein>
<name>A0AAW8RDT7_CARDV</name>
<evidence type="ECO:0000313" key="2">
    <source>
        <dbReference type="EMBL" id="MDT1975167.1"/>
    </source>
</evidence>
<evidence type="ECO:0000313" key="3">
    <source>
        <dbReference type="Proteomes" id="UP001249945"/>
    </source>
</evidence>